<dbReference type="Proteomes" id="UP000761264">
    <property type="component" value="Unassembled WGS sequence"/>
</dbReference>
<dbReference type="GO" id="GO:0042910">
    <property type="term" value="F:xenobiotic transmembrane transporter activity"/>
    <property type="evidence" value="ECO:0007669"/>
    <property type="project" value="InterPro"/>
</dbReference>
<dbReference type="InterPro" id="IPR004812">
    <property type="entry name" value="Efflux_drug-R_Bcr/CmlA"/>
</dbReference>
<dbReference type="AlphaFoldDB" id="A0A967C3U9"/>
<dbReference type="RefSeq" id="WP_167222321.1">
    <property type="nucleotide sequence ID" value="NZ_JAAQPH010000003.1"/>
</dbReference>
<feature type="transmembrane region" description="Helical" evidence="8">
    <location>
        <begin position="161"/>
        <end position="183"/>
    </location>
</feature>
<sequence>MARANSLSVTVLLTVLVALGPISTDLYLPSLPAIGTAFAVDAAAVQLTLSVFLAGFACGQLICGPLSDRFGRRPIILGGLALYLLASLLCVVAPDIEVLILARFLQALGACVGPVLGRAVVRDVYGREGAAQVLSYMAMAMALAPAIGPIVGGYLEVWFGWQANFLLLTAFASLALIAILAILPETNKWMDPAATQPARLAANYLTLLRHRSYLGYAMIIAFSYAGIFSFISGSAFVLIGLLGLSPDLYGFCFAAIVVGYMIGTFLSGRLTKRLGLERMIQLGSLVQGFGGLLGLLLVLGGMVTVVSVVGPVAVFMIGCGLVLPNAQAGALGPFPRIAGSASALMGFFQMGFAALVGIAVGHGSGTSALPMMAAIALVSLGAILAYWLVVRLAPPLAAQAD</sequence>
<feature type="transmembrane region" description="Helical" evidence="8">
    <location>
        <begin position="368"/>
        <end position="389"/>
    </location>
</feature>
<comment type="caution">
    <text evidence="10">The sequence shown here is derived from an EMBL/GenBank/DDBJ whole genome shotgun (WGS) entry which is preliminary data.</text>
</comment>
<feature type="transmembrane region" description="Helical" evidence="8">
    <location>
        <begin position="248"/>
        <end position="268"/>
    </location>
</feature>
<dbReference type="EMBL" id="JAAQPH010000003">
    <property type="protein sequence ID" value="NIA68110.1"/>
    <property type="molecule type" value="Genomic_DNA"/>
</dbReference>
<dbReference type="InterPro" id="IPR011701">
    <property type="entry name" value="MFS"/>
</dbReference>
<evidence type="ECO:0000313" key="10">
    <source>
        <dbReference type="EMBL" id="NIA68110.1"/>
    </source>
</evidence>
<evidence type="ECO:0000259" key="9">
    <source>
        <dbReference type="PROSITE" id="PS50850"/>
    </source>
</evidence>
<organism evidence="10 11">
    <name type="scientific">Pelagibius litoralis</name>
    <dbReference type="NCBI Taxonomy" id="374515"/>
    <lineage>
        <taxon>Bacteria</taxon>
        <taxon>Pseudomonadati</taxon>
        <taxon>Pseudomonadota</taxon>
        <taxon>Alphaproteobacteria</taxon>
        <taxon>Rhodospirillales</taxon>
        <taxon>Rhodovibrionaceae</taxon>
        <taxon>Pelagibius</taxon>
    </lineage>
</organism>
<dbReference type="CDD" id="cd17320">
    <property type="entry name" value="MFS_MdfA_MDR_like"/>
    <property type="match status" value="1"/>
</dbReference>
<dbReference type="InterPro" id="IPR001958">
    <property type="entry name" value="Tet-R_TetA/multi-R_MdtG-like"/>
</dbReference>
<dbReference type="PANTHER" id="PTHR23502:SF132">
    <property type="entry name" value="POLYAMINE TRANSPORTER 2-RELATED"/>
    <property type="match status" value="1"/>
</dbReference>
<feature type="transmembrane region" description="Helical" evidence="8">
    <location>
        <begin position="213"/>
        <end position="242"/>
    </location>
</feature>
<dbReference type="Pfam" id="PF07690">
    <property type="entry name" value="MFS_1"/>
    <property type="match status" value="1"/>
</dbReference>
<proteinExistence type="inferred from homology"/>
<evidence type="ECO:0000256" key="7">
    <source>
        <dbReference type="ARBA" id="ARBA00023136"/>
    </source>
</evidence>
<evidence type="ECO:0000256" key="5">
    <source>
        <dbReference type="ARBA" id="ARBA00022692"/>
    </source>
</evidence>
<feature type="transmembrane region" description="Helical" evidence="8">
    <location>
        <begin position="289"/>
        <end position="317"/>
    </location>
</feature>
<keyword evidence="4" id="KW-1003">Cell membrane</keyword>
<protein>
    <recommendedName>
        <fullName evidence="8">Bcr/CflA family efflux transporter</fullName>
    </recommendedName>
</protein>
<dbReference type="PRINTS" id="PR01035">
    <property type="entry name" value="TCRTETA"/>
</dbReference>
<dbReference type="SUPFAM" id="SSF103473">
    <property type="entry name" value="MFS general substrate transporter"/>
    <property type="match status" value="1"/>
</dbReference>
<feature type="transmembrane region" description="Helical" evidence="8">
    <location>
        <begin position="75"/>
        <end position="94"/>
    </location>
</feature>
<comment type="subcellular location">
    <subcellularLocation>
        <location evidence="8">Cell inner membrane</location>
        <topology evidence="8">Multi-pass membrane protein</topology>
    </subcellularLocation>
    <subcellularLocation>
        <location evidence="1">Cell membrane</location>
        <topology evidence="1">Multi-pass membrane protein</topology>
    </subcellularLocation>
</comment>
<name>A0A967C3U9_9PROT</name>
<dbReference type="Gene3D" id="1.20.1720.10">
    <property type="entry name" value="Multidrug resistance protein D"/>
    <property type="match status" value="1"/>
</dbReference>
<keyword evidence="3 8" id="KW-0813">Transport</keyword>
<evidence type="ECO:0000313" key="11">
    <source>
        <dbReference type="Proteomes" id="UP000761264"/>
    </source>
</evidence>
<dbReference type="InterPro" id="IPR020846">
    <property type="entry name" value="MFS_dom"/>
</dbReference>
<evidence type="ECO:0000256" key="1">
    <source>
        <dbReference type="ARBA" id="ARBA00004651"/>
    </source>
</evidence>
<evidence type="ECO:0000256" key="4">
    <source>
        <dbReference type="ARBA" id="ARBA00022475"/>
    </source>
</evidence>
<dbReference type="FunFam" id="1.20.1720.10:FF:000005">
    <property type="entry name" value="Bcr/CflA family efflux transporter"/>
    <property type="match status" value="1"/>
</dbReference>
<keyword evidence="8" id="KW-0997">Cell inner membrane</keyword>
<dbReference type="NCBIfam" id="TIGR00710">
    <property type="entry name" value="efflux_Bcr_CflA"/>
    <property type="match status" value="1"/>
</dbReference>
<keyword evidence="11" id="KW-1185">Reference proteome</keyword>
<comment type="similarity">
    <text evidence="2 8">Belongs to the major facilitator superfamily. Bcr/CmlA family.</text>
</comment>
<feature type="transmembrane region" description="Helical" evidence="8">
    <location>
        <begin position="337"/>
        <end position="361"/>
    </location>
</feature>
<dbReference type="InterPro" id="IPR036259">
    <property type="entry name" value="MFS_trans_sf"/>
</dbReference>
<feature type="domain" description="Major facilitator superfamily (MFS) profile" evidence="9">
    <location>
        <begin position="9"/>
        <end position="393"/>
    </location>
</feature>
<keyword evidence="6 8" id="KW-1133">Transmembrane helix</keyword>
<evidence type="ECO:0000256" key="6">
    <source>
        <dbReference type="ARBA" id="ARBA00022989"/>
    </source>
</evidence>
<dbReference type="PANTHER" id="PTHR23502">
    <property type="entry name" value="MAJOR FACILITATOR SUPERFAMILY"/>
    <property type="match status" value="1"/>
</dbReference>
<keyword evidence="5 8" id="KW-0812">Transmembrane</keyword>
<dbReference type="GO" id="GO:1990961">
    <property type="term" value="P:xenobiotic detoxification by transmembrane export across the plasma membrane"/>
    <property type="evidence" value="ECO:0007669"/>
    <property type="project" value="InterPro"/>
</dbReference>
<dbReference type="GO" id="GO:0005886">
    <property type="term" value="C:plasma membrane"/>
    <property type="evidence" value="ECO:0007669"/>
    <property type="project" value="UniProtKB-SubCell"/>
</dbReference>
<evidence type="ECO:0000256" key="2">
    <source>
        <dbReference type="ARBA" id="ARBA00006236"/>
    </source>
</evidence>
<reference evidence="10" key="1">
    <citation type="submission" date="2020-03" db="EMBL/GenBank/DDBJ databases">
        <title>Genome of Pelagibius litoralis DSM 21314T.</title>
        <authorList>
            <person name="Wang G."/>
        </authorList>
    </citation>
    <scope>NUCLEOTIDE SEQUENCE</scope>
    <source>
        <strain evidence="10">DSM 21314</strain>
    </source>
</reference>
<dbReference type="PROSITE" id="PS50850">
    <property type="entry name" value="MFS"/>
    <property type="match status" value="1"/>
</dbReference>
<evidence type="ECO:0000256" key="3">
    <source>
        <dbReference type="ARBA" id="ARBA00022448"/>
    </source>
</evidence>
<evidence type="ECO:0000256" key="8">
    <source>
        <dbReference type="RuleBase" id="RU365088"/>
    </source>
</evidence>
<gene>
    <name evidence="10" type="ORF">HBA54_05855</name>
</gene>
<feature type="transmembrane region" description="Helical" evidence="8">
    <location>
        <begin position="133"/>
        <end position="155"/>
    </location>
</feature>
<feature type="transmembrane region" description="Helical" evidence="8">
    <location>
        <begin position="34"/>
        <end position="63"/>
    </location>
</feature>
<accession>A0A967C3U9</accession>
<feature type="transmembrane region" description="Helical" evidence="8">
    <location>
        <begin position="100"/>
        <end position="121"/>
    </location>
</feature>
<comment type="caution">
    <text evidence="8">Lacks conserved residue(s) required for the propagation of feature annotation.</text>
</comment>
<keyword evidence="7 8" id="KW-0472">Membrane</keyword>